<dbReference type="RefSeq" id="WP_144302568.1">
    <property type="nucleotide sequence ID" value="NZ_QMIE01000005.1"/>
</dbReference>
<dbReference type="Proteomes" id="UP000448292">
    <property type="component" value="Unassembled WGS sequence"/>
</dbReference>
<reference evidence="1 2" key="1">
    <citation type="submission" date="2018-06" db="EMBL/GenBank/DDBJ databases">
        <title>Complete genome of Desulfovibrio indonesiensis P37SLT.</title>
        <authorList>
            <person name="Crispim J.S."/>
            <person name="Vidigal P.M.P."/>
            <person name="Silva L.C.F."/>
            <person name="Laguardia C.N."/>
            <person name="Araujo L.C."/>
            <person name="Dias R.S."/>
            <person name="Sousa M.P."/>
            <person name="Paula S.O."/>
            <person name="Silva C."/>
        </authorList>
    </citation>
    <scope>NUCLEOTIDE SEQUENCE [LARGE SCALE GENOMIC DNA]</scope>
    <source>
        <strain evidence="1 2">P37SLT</strain>
    </source>
</reference>
<dbReference type="SUPFAM" id="SSF52540">
    <property type="entry name" value="P-loop containing nucleoside triphosphate hydrolases"/>
    <property type="match status" value="1"/>
</dbReference>
<evidence type="ECO:0008006" key="3">
    <source>
        <dbReference type="Google" id="ProtNLM"/>
    </source>
</evidence>
<dbReference type="EMBL" id="QMIE01000005">
    <property type="protein sequence ID" value="TVM17915.1"/>
    <property type="molecule type" value="Genomic_DNA"/>
</dbReference>
<organism evidence="1 2">
    <name type="scientific">Oceanidesulfovibrio indonesiensis</name>
    <dbReference type="NCBI Taxonomy" id="54767"/>
    <lineage>
        <taxon>Bacteria</taxon>
        <taxon>Pseudomonadati</taxon>
        <taxon>Thermodesulfobacteriota</taxon>
        <taxon>Desulfovibrionia</taxon>
        <taxon>Desulfovibrionales</taxon>
        <taxon>Desulfovibrionaceae</taxon>
        <taxon>Oceanidesulfovibrio</taxon>
    </lineage>
</organism>
<evidence type="ECO:0000313" key="1">
    <source>
        <dbReference type="EMBL" id="TVM17915.1"/>
    </source>
</evidence>
<keyword evidence="2" id="KW-1185">Reference proteome</keyword>
<dbReference type="InterPro" id="IPR027417">
    <property type="entry name" value="P-loop_NTPase"/>
</dbReference>
<dbReference type="AlphaFoldDB" id="A0A7M3MFM1"/>
<name>A0A7M3MFM1_9BACT</name>
<proteinExistence type="predicted"/>
<dbReference type="OrthoDB" id="9800698at2"/>
<gene>
    <name evidence="1" type="ORF">DPQ33_07335</name>
</gene>
<protein>
    <recommendedName>
        <fullName evidence="3">Sulfotransferase family protein</fullName>
    </recommendedName>
</protein>
<sequence length="218" mass="24561">MLLIATPKSASTSLMRTLAERLRLPAYMGAEGVGRESIQALKPSPGFQNLHAFHGSDFKELSADVVRFMAGRGCVYKVHAAPTPHNRRLLADAPKVLLHRAPREIVTAWRRAVLQGIHHRLRPFDGLQTEGEWLARAEAIGVIGRDGELERFRDGWLGEDVLEIRFRELVADPDRTIREIERHWGFESPAEPVILAREKYTRGEGGKKTRSAPRVGEY</sequence>
<evidence type="ECO:0000313" key="2">
    <source>
        <dbReference type="Proteomes" id="UP000448292"/>
    </source>
</evidence>
<accession>A0A7M3MFM1</accession>
<comment type="caution">
    <text evidence="1">The sequence shown here is derived from an EMBL/GenBank/DDBJ whole genome shotgun (WGS) entry which is preliminary data.</text>
</comment>
<dbReference type="Gene3D" id="3.40.50.300">
    <property type="entry name" value="P-loop containing nucleotide triphosphate hydrolases"/>
    <property type="match status" value="1"/>
</dbReference>